<dbReference type="InterPro" id="IPR011528">
    <property type="entry name" value="NERD"/>
</dbReference>
<evidence type="ECO:0000313" key="3">
    <source>
        <dbReference type="EMBL" id="SFK81635.1"/>
    </source>
</evidence>
<dbReference type="EMBL" id="FOTB01000004">
    <property type="protein sequence ID" value="SFK81635.1"/>
    <property type="molecule type" value="Genomic_DNA"/>
</dbReference>
<evidence type="ECO:0000313" key="2">
    <source>
        <dbReference type="EMBL" id="AKG73378.1"/>
    </source>
</evidence>
<evidence type="ECO:0000259" key="1">
    <source>
        <dbReference type="PROSITE" id="PS50965"/>
    </source>
</evidence>
<reference evidence="4" key="2">
    <citation type="submission" date="2015-04" db="EMBL/GenBank/DDBJ databases">
        <title>Complete genome sequence of Salinicoccus halodurans strain H3B36, isolated from the Qaidam basin of China.</title>
        <authorList>
            <person name="Ma Y."/>
            <person name="Jiang K."/>
            <person name="Xue Y."/>
        </authorList>
    </citation>
    <scope>NUCLEOTIDE SEQUENCE [LARGE SCALE GENOMIC DNA]</scope>
    <source>
        <strain evidence="4">H3B36</strain>
    </source>
</reference>
<feature type="domain" description="NERD" evidence="1">
    <location>
        <begin position="37"/>
        <end position="151"/>
    </location>
</feature>
<dbReference type="EMBL" id="CP011366">
    <property type="protein sequence ID" value="AKG73378.1"/>
    <property type="molecule type" value="Genomic_DNA"/>
</dbReference>
<evidence type="ECO:0000313" key="5">
    <source>
        <dbReference type="Proteomes" id="UP000183090"/>
    </source>
</evidence>
<organism evidence="3 5">
    <name type="scientific">Salinicoccus halodurans</name>
    <dbReference type="NCBI Taxonomy" id="407035"/>
    <lineage>
        <taxon>Bacteria</taxon>
        <taxon>Bacillati</taxon>
        <taxon>Bacillota</taxon>
        <taxon>Bacilli</taxon>
        <taxon>Bacillales</taxon>
        <taxon>Staphylococcaceae</taxon>
        <taxon>Salinicoccus</taxon>
    </lineage>
</organism>
<dbReference type="Proteomes" id="UP000183090">
    <property type="component" value="Unassembled WGS sequence"/>
</dbReference>
<keyword evidence="4" id="KW-1185">Reference proteome</keyword>
<protein>
    <submittedName>
        <fullName evidence="3">Nuclease-related domain-containing protein</fullName>
    </submittedName>
</protein>
<dbReference type="PROSITE" id="PS50965">
    <property type="entry name" value="NERD"/>
    <property type="match status" value="1"/>
</dbReference>
<gene>
    <name evidence="2" type="ORF">AAT16_03565</name>
    <name evidence="3" type="ORF">SAMN05216235_1806</name>
</gene>
<reference evidence="3 5" key="3">
    <citation type="submission" date="2016-10" db="EMBL/GenBank/DDBJ databases">
        <authorList>
            <person name="Varghese N."/>
            <person name="Submissions S."/>
        </authorList>
    </citation>
    <scope>NUCLEOTIDE SEQUENCE [LARGE SCALE GENOMIC DNA]</scope>
    <source>
        <strain evidence="3 5">CGMCC 1.6501</strain>
    </source>
</reference>
<dbReference type="KEGG" id="shv:AAT16_03565"/>
<dbReference type="RefSeq" id="WP_046789568.1">
    <property type="nucleotide sequence ID" value="NZ_CP011366.1"/>
</dbReference>
<sequence length="336" mass="38737">MFLNNREKPRELLYYEVLSRRADLTRDEQWRMRNLARGFAGEAEYDRLFDAAGHGRLLIYRDLWMKIDKAVLQVDSLIVTDDTLIVNEIKNYSGNYLYRDGRWFQNGRPGGEDPLAQVSRTAGKLVRMAFHLPYRVAVEKKVVFVNPNLDLEVGSDDAAQFAVGRPKLMRYFSDLNQMYAGAAAYKNANALRKFFIDDPMPLPVTDVRRLRAGNYCYGCGSYELEHSRYTAICSQCNYEETLERLVVRALIDFTILFPKEKMTKAKMISFTDNQIHEKLLRKALVKYCSKTGSSRSTSYIVKNRDLHQLLKNNGYSSKYEKDIVFKLGENAVGGSF</sequence>
<dbReference type="AlphaFoldDB" id="A0A0F7HJ77"/>
<dbReference type="Proteomes" id="UP000034029">
    <property type="component" value="Chromosome"/>
</dbReference>
<dbReference type="OrthoDB" id="2418082at2"/>
<dbReference type="Pfam" id="PF08378">
    <property type="entry name" value="NERD"/>
    <property type="match status" value="1"/>
</dbReference>
<accession>A0A0F7HJ77</accession>
<reference evidence="2 4" key="1">
    <citation type="journal article" date="2015" name="Int. J. Syst. Evol. Microbiol.">
        <title>Complete genome sequence of Salinicoccus halodurans H3B36, isolated from the Qaidam Basin in China.</title>
        <authorList>
            <person name="Jiang K."/>
            <person name="Xue Y."/>
            <person name="Ma Y."/>
        </authorList>
    </citation>
    <scope>NUCLEOTIDE SEQUENCE [LARGE SCALE GENOMIC DNA]</scope>
    <source>
        <strain evidence="2 4">H3B36</strain>
    </source>
</reference>
<proteinExistence type="predicted"/>
<evidence type="ECO:0000313" key="4">
    <source>
        <dbReference type="Proteomes" id="UP000034029"/>
    </source>
</evidence>
<name>A0A0F7HJ77_9STAP</name>